<evidence type="ECO:0000313" key="2">
    <source>
        <dbReference type="Proteomes" id="UP000244173"/>
    </source>
</evidence>
<keyword evidence="2" id="KW-1185">Reference proteome</keyword>
<gene>
    <name evidence="1" type="ORF">DAI18_18120</name>
</gene>
<accession>A0A2S0PEG8</accession>
<name>A0A2S0PEG8_9NEIS</name>
<dbReference type="OrthoDB" id="2087522at2"/>
<proteinExistence type="predicted"/>
<dbReference type="AlphaFoldDB" id="A0A2S0PEG8"/>
<dbReference type="KEGG" id="maer:DAI18_18120"/>
<dbReference type="Pfam" id="PF22759">
    <property type="entry name" value="E217_GP41"/>
    <property type="match status" value="1"/>
</dbReference>
<dbReference type="EMBL" id="CP028519">
    <property type="protein sequence ID" value="AVY95745.1"/>
    <property type="molecule type" value="Genomic_DNA"/>
</dbReference>
<evidence type="ECO:0000313" key="1">
    <source>
        <dbReference type="EMBL" id="AVY95745.1"/>
    </source>
</evidence>
<reference evidence="1 2" key="1">
    <citation type="submission" date="2018-04" db="EMBL/GenBank/DDBJ databases">
        <title>Denitrifier Microvirgula.</title>
        <authorList>
            <person name="Anderson E."/>
            <person name="Jang J."/>
            <person name="Ishii S."/>
        </authorList>
    </citation>
    <scope>NUCLEOTIDE SEQUENCE [LARGE SCALE GENOMIC DNA]</scope>
    <source>
        <strain evidence="1 2">BE2.4</strain>
    </source>
</reference>
<organism evidence="1 2">
    <name type="scientific">Microvirgula aerodenitrificans</name>
    <dbReference type="NCBI Taxonomy" id="57480"/>
    <lineage>
        <taxon>Bacteria</taxon>
        <taxon>Pseudomonadati</taxon>
        <taxon>Pseudomonadota</taxon>
        <taxon>Betaproteobacteria</taxon>
        <taxon>Neisseriales</taxon>
        <taxon>Aquaspirillaceae</taxon>
        <taxon>Microvirgula</taxon>
    </lineage>
</organism>
<dbReference type="RefSeq" id="WP_107890136.1">
    <property type="nucleotide sequence ID" value="NZ_CP028519.1"/>
</dbReference>
<dbReference type="NCBIfam" id="NF047561">
    <property type="entry name" value="orf58_phage_fam"/>
    <property type="match status" value="1"/>
</dbReference>
<dbReference type="InterPro" id="IPR054496">
    <property type="entry name" value="E217_GP41"/>
</dbReference>
<dbReference type="Proteomes" id="UP000244173">
    <property type="component" value="Chromosome"/>
</dbReference>
<sequence length="279" mass="30388">MRQFGRQLRLEIGNATSGIAISNLRVAFEFQKSIDAKPNPGRIRVWNLNRDHMHQILTGQYDRARLAVGYSELRTIFSGDIIKPRVKREGLDFIIDLECGDGDIDYQTARVATTLKAGATDTQIVGELAKTMTRTSKGDIDVPVTRALPRGKVLVGNTRDVLSKVATNNGADWSVQDGELIMLPAGRVLPGESVLLSQETGMIGAPEATDNGLELACLLNPALRVGGMVTVRSILDYFDGDYKIVNLRSSGDIMGGDWTSKLVVVGGKFEKVEKAEAKK</sequence>
<protein>
    <submittedName>
        <fullName evidence="1">Uncharacterized protein</fullName>
    </submittedName>
</protein>